<comment type="caution">
    <text evidence="2">The sequence shown here is derived from an EMBL/GenBank/DDBJ whole genome shotgun (WGS) entry which is preliminary data.</text>
</comment>
<feature type="transmembrane region" description="Helical" evidence="1">
    <location>
        <begin position="42"/>
        <end position="62"/>
    </location>
</feature>
<proteinExistence type="predicted"/>
<dbReference type="RefSeq" id="WP_220333625.1">
    <property type="nucleotide sequence ID" value="NZ_JAEUAK010000002.1"/>
</dbReference>
<name>A0ABS7GR57_9HYPH</name>
<dbReference type="Proteomes" id="UP000717752">
    <property type="component" value="Unassembled WGS sequence"/>
</dbReference>
<feature type="transmembrane region" description="Helical" evidence="1">
    <location>
        <begin position="138"/>
        <end position="162"/>
    </location>
</feature>
<organism evidence="2 3">
    <name type="scientific">Rhizobium mesosinicum</name>
    <dbReference type="NCBI Taxonomy" id="335017"/>
    <lineage>
        <taxon>Bacteria</taxon>
        <taxon>Pseudomonadati</taxon>
        <taxon>Pseudomonadota</taxon>
        <taxon>Alphaproteobacteria</taxon>
        <taxon>Hyphomicrobiales</taxon>
        <taxon>Rhizobiaceae</taxon>
        <taxon>Rhizobium/Agrobacterium group</taxon>
        <taxon>Rhizobium</taxon>
    </lineage>
</organism>
<evidence type="ECO:0008006" key="4">
    <source>
        <dbReference type="Google" id="ProtNLM"/>
    </source>
</evidence>
<protein>
    <recommendedName>
        <fullName evidence="4">Transmembrane protein</fullName>
    </recommendedName>
</protein>
<keyword evidence="1" id="KW-0472">Membrane</keyword>
<evidence type="ECO:0000256" key="1">
    <source>
        <dbReference type="SAM" id="Phobius"/>
    </source>
</evidence>
<keyword evidence="1" id="KW-1133">Transmembrane helix</keyword>
<reference evidence="2 3" key="1">
    <citation type="journal article" date="2021" name="MBio">
        <title>Poor Competitiveness of Bradyrhizobium in Pigeon Pea Root Colonization in Indian Soils.</title>
        <authorList>
            <person name="Chalasani D."/>
            <person name="Basu A."/>
            <person name="Pullabhotla S.V.S.R.N."/>
            <person name="Jorrin B."/>
            <person name="Neal A.L."/>
            <person name="Poole P.S."/>
            <person name="Podile A.R."/>
            <person name="Tkacz A."/>
        </authorList>
    </citation>
    <scope>NUCLEOTIDE SEQUENCE [LARGE SCALE GENOMIC DNA]</scope>
    <source>
        <strain evidence="2 3">HU56</strain>
    </source>
</reference>
<keyword evidence="1" id="KW-0812">Transmembrane</keyword>
<keyword evidence="3" id="KW-1185">Reference proteome</keyword>
<evidence type="ECO:0000313" key="3">
    <source>
        <dbReference type="Proteomes" id="UP000717752"/>
    </source>
</evidence>
<evidence type="ECO:0000313" key="2">
    <source>
        <dbReference type="EMBL" id="MBW9052167.1"/>
    </source>
</evidence>
<gene>
    <name evidence="2" type="ORF">JNB85_07025</name>
</gene>
<sequence>MSGEDDASKLRDLKIRTAERAHDRDLKAEEIHNKQIEAFSIAAMRAPALVAAGGVAASLGFYSANYVRLSGKADALELFNESLSWMLGGLLFTVLAPGLAYFSQLAYLDAVSNHVHDWEHPYVKPPRRSQIAVKVGNLFRWACVVIVLASIVCVAVGGLKFLHLVATL</sequence>
<dbReference type="EMBL" id="JAEUAK010000002">
    <property type="protein sequence ID" value="MBW9052167.1"/>
    <property type="molecule type" value="Genomic_DNA"/>
</dbReference>
<feature type="transmembrane region" description="Helical" evidence="1">
    <location>
        <begin position="82"/>
        <end position="102"/>
    </location>
</feature>
<accession>A0ABS7GR57</accession>